<gene>
    <name evidence="3" type="ORF">DIY07_07180</name>
    <name evidence="2" type="ORF">DQ08_06990</name>
</gene>
<evidence type="ECO:0000256" key="1">
    <source>
        <dbReference type="SAM" id="Phobius"/>
    </source>
</evidence>
<organism evidence="3 5">
    <name type="scientific">Streptococcus iniae</name>
    <name type="common">Streptococcus shiloi</name>
    <dbReference type="NCBI Taxonomy" id="1346"/>
    <lineage>
        <taxon>Bacteria</taxon>
        <taxon>Bacillati</taxon>
        <taxon>Bacillota</taxon>
        <taxon>Bacilli</taxon>
        <taxon>Lactobacillales</taxon>
        <taxon>Streptococcaceae</taxon>
        <taxon>Streptococcus</taxon>
    </lineage>
</organism>
<keyword evidence="4" id="KW-1185">Reference proteome</keyword>
<keyword evidence="1" id="KW-1133">Transmembrane helix</keyword>
<dbReference type="KEGG" id="siz:SI82_07100"/>
<dbReference type="KEGG" id="sio:DW64_06975"/>
<reference evidence="2 4" key="1">
    <citation type="journal article" date="2014" name="Genome Announc.">
        <title>Complete Genome Sequence of a Virulent Strain, Streptococcus iniae ISET0901, Isolated from Diseased Tilapia.</title>
        <authorList>
            <person name="Pridgeon J.W."/>
            <person name="Zhang D."/>
            <person name="Zhang L."/>
        </authorList>
    </citation>
    <scope>NUCLEOTIDE SEQUENCE [LARGE SCALE GENOMIC DNA]</scope>
    <source>
        <strain evidence="2 4">ISET0901</strain>
    </source>
</reference>
<dbReference type="EMBL" id="QLQD01000064">
    <property type="protein sequence ID" value="RLU56020.1"/>
    <property type="molecule type" value="Genomic_DNA"/>
</dbReference>
<proteinExistence type="predicted"/>
<reference evidence="3 5" key="2">
    <citation type="submission" date="2018-06" db="EMBL/GenBank/DDBJ databases">
        <title>Mutators as drivers of adaptation in pathogenic bacteria and a risk factor for host jumps and vaccine escape.</title>
        <authorList>
            <person name="Barnes A.C."/>
            <person name="Silayeva O."/>
        </authorList>
    </citation>
    <scope>NUCLEOTIDE SEQUENCE [LARGE SCALE GENOMIC DNA]</scope>
    <source>
        <strain evidence="3 5">QMA0445</strain>
    </source>
</reference>
<feature type="transmembrane region" description="Helical" evidence="1">
    <location>
        <begin position="65"/>
        <end position="84"/>
    </location>
</feature>
<dbReference type="AlphaFoldDB" id="A0A3L8GFN5"/>
<dbReference type="RefSeq" id="WP_003101477.1">
    <property type="nucleotide sequence ID" value="NZ_CP010783.1"/>
</dbReference>
<protein>
    <submittedName>
        <fullName evidence="2">Membrane protein</fullName>
    </submittedName>
</protein>
<evidence type="ECO:0000313" key="2">
    <source>
        <dbReference type="EMBL" id="AHY16197.1"/>
    </source>
</evidence>
<dbReference type="Pfam" id="PF26336">
    <property type="entry name" value="MacP_activator"/>
    <property type="match status" value="1"/>
</dbReference>
<dbReference type="Proteomes" id="UP000025245">
    <property type="component" value="Chromosome"/>
</dbReference>
<dbReference type="Proteomes" id="UP000269148">
    <property type="component" value="Unassembled WGS sequence"/>
</dbReference>
<evidence type="ECO:0000313" key="4">
    <source>
        <dbReference type="Proteomes" id="UP000025245"/>
    </source>
</evidence>
<dbReference type="KEGG" id="siq:DQ08_06990"/>
<dbReference type="GeneID" id="35765290"/>
<dbReference type="InterPro" id="IPR047752">
    <property type="entry name" value="MacP"/>
</dbReference>
<name>A0A3L8GFN5_STRIN</name>
<dbReference type="EMBL" id="CP007586">
    <property type="protein sequence ID" value="AHY16197.1"/>
    <property type="molecule type" value="Genomic_DNA"/>
</dbReference>
<dbReference type="OrthoDB" id="2243846at2"/>
<evidence type="ECO:0000313" key="3">
    <source>
        <dbReference type="EMBL" id="RLU56020.1"/>
    </source>
</evidence>
<dbReference type="STRING" id="1346.BMF34_07025"/>
<sequence length="86" mass="9932">MGKSLLTDEIIAKANRGEPIDDDYAVDSDTKIMTFLEDDFQDHEDRIYKSRRIENAKRSEFQSKLNLLLLALLILIALLIYAVFNL</sequence>
<accession>A0A3L8GFN5</accession>
<keyword evidence="1" id="KW-0472">Membrane</keyword>
<keyword evidence="1" id="KW-0812">Transmembrane</keyword>
<dbReference type="NCBIfam" id="NF038277">
    <property type="entry name" value="accessory_MacP"/>
    <property type="match status" value="1"/>
</dbReference>
<evidence type="ECO:0000313" key="5">
    <source>
        <dbReference type="Proteomes" id="UP000269148"/>
    </source>
</evidence>